<dbReference type="Xenbase" id="XB-GENE-29085307">
    <property type="gene designation" value="LOC101731380"/>
</dbReference>
<feature type="transmembrane region" description="Helical" evidence="6">
    <location>
        <begin position="91"/>
        <end position="113"/>
    </location>
</feature>
<evidence type="ECO:0000313" key="9">
    <source>
        <dbReference type="RefSeq" id="XP_031755164.1"/>
    </source>
</evidence>
<keyword evidence="3 6" id="KW-0812">Transmembrane</keyword>
<dbReference type="KEGG" id="xtr:101731380"/>
<keyword evidence="4 6" id="KW-1133">Transmembrane helix</keyword>
<feature type="transmembrane region" description="Helical" evidence="6">
    <location>
        <begin position="57"/>
        <end position="79"/>
    </location>
</feature>
<dbReference type="PROSITE" id="PS50850">
    <property type="entry name" value="MFS"/>
    <property type="match status" value="1"/>
</dbReference>
<feature type="transmembrane region" description="Helical" evidence="6">
    <location>
        <begin position="256"/>
        <end position="276"/>
    </location>
</feature>
<keyword evidence="2" id="KW-0813">Transport</keyword>
<accession>A0A8J1JBB6</accession>
<dbReference type="GO" id="GO:0005335">
    <property type="term" value="F:serotonin:sodium:chloride symporter activity"/>
    <property type="evidence" value="ECO:0000318"/>
    <property type="project" value="GO_Central"/>
</dbReference>
<keyword evidence="5 6" id="KW-0472">Membrane</keyword>
<dbReference type="GO" id="GO:0015842">
    <property type="term" value="P:aminergic neurotransmitter loading into synaptic vesicle"/>
    <property type="evidence" value="ECO:0000318"/>
    <property type="project" value="GO_Central"/>
</dbReference>
<feature type="transmembrane region" description="Helical" evidence="6">
    <location>
        <begin position="316"/>
        <end position="337"/>
    </location>
</feature>
<protein>
    <submittedName>
        <fullName evidence="9">Chromaffin granule amine transporter</fullName>
    </submittedName>
</protein>
<feature type="transmembrane region" description="Helical" evidence="6">
    <location>
        <begin position="180"/>
        <end position="199"/>
    </location>
</feature>
<dbReference type="PANTHER" id="PTHR23506">
    <property type="entry name" value="GH10249P"/>
    <property type="match status" value="1"/>
</dbReference>
<dbReference type="GO" id="GO:0030672">
    <property type="term" value="C:synaptic vesicle membrane"/>
    <property type="evidence" value="ECO:0000318"/>
    <property type="project" value="GO_Central"/>
</dbReference>
<dbReference type="OrthoDB" id="5086884at2759"/>
<dbReference type="AGR" id="Xenbase:XB-GENE-29085307"/>
<dbReference type="InterPro" id="IPR050930">
    <property type="entry name" value="MFS_Vesicular_Transporter"/>
</dbReference>
<feature type="transmembrane region" description="Helical" evidence="6">
    <location>
        <begin position="148"/>
        <end position="174"/>
    </location>
</feature>
<feature type="transmembrane region" description="Helical" evidence="6">
    <location>
        <begin position="377"/>
        <end position="398"/>
    </location>
</feature>
<reference evidence="9" key="1">
    <citation type="submission" date="2025-08" db="UniProtKB">
        <authorList>
            <consortium name="RefSeq"/>
        </authorList>
    </citation>
    <scope>IDENTIFICATION</scope>
    <source>
        <strain evidence="9">Nigerian</strain>
        <tissue evidence="9">Liver and blood</tissue>
    </source>
</reference>
<evidence type="ECO:0000256" key="1">
    <source>
        <dbReference type="ARBA" id="ARBA00004141"/>
    </source>
</evidence>
<dbReference type="Proteomes" id="UP000008143">
    <property type="component" value="Chromosome 3"/>
</dbReference>
<dbReference type="SUPFAM" id="SSF103473">
    <property type="entry name" value="MFS general substrate transporter"/>
    <property type="match status" value="1"/>
</dbReference>
<organism evidence="8 9">
    <name type="scientific">Xenopus tropicalis</name>
    <name type="common">Western clawed frog</name>
    <name type="synonym">Silurana tropicalis</name>
    <dbReference type="NCBI Taxonomy" id="8364"/>
    <lineage>
        <taxon>Eukaryota</taxon>
        <taxon>Metazoa</taxon>
        <taxon>Chordata</taxon>
        <taxon>Craniata</taxon>
        <taxon>Vertebrata</taxon>
        <taxon>Euteleostomi</taxon>
        <taxon>Amphibia</taxon>
        <taxon>Batrachia</taxon>
        <taxon>Anura</taxon>
        <taxon>Pipoidea</taxon>
        <taxon>Pipidae</taxon>
        <taxon>Xenopodinae</taxon>
        <taxon>Xenopus</taxon>
        <taxon>Silurana</taxon>
    </lineage>
</organism>
<dbReference type="PANTHER" id="PTHR23506:SF42">
    <property type="entry name" value="CHROMAFFIN GRANULE AMINE TRANSPORTER"/>
    <property type="match status" value="1"/>
</dbReference>
<evidence type="ECO:0000256" key="3">
    <source>
        <dbReference type="ARBA" id="ARBA00022692"/>
    </source>
</evidence>
<dbReference type="AlphaFoldDB" id="A0A8J1JBB6"/>
<dbReference type="InterPro" id="IPR011701">
    <property type="entry name" value="MFS"/>
</dbReference>
<feature type="transmembrane region" description="Helical" evidence="6">
    <location>
        <begin position="119"/>
        <end position="136"/>
    </location>
</feature>
<evidence type="ECO:0000256" key="5">
    <source>
        <dbReference type="ARBA" id="ARBA00023136"/>
    </source>
</evidence>
<comment type="subcellular location">
    <subcellularLocation>
        <location evidence="1">Membrane</location>
        <topology evidence="1">Multi-pass membrane protein</topology>
    </subcellularLocation>
</comment>
<dbReference type="InterPro" id="IPR020846">
    <property type="entry name" value="MFS_dom"/>
</dbReference>
<dbReference type="InterPro" id="IPR036259">
    <property type="entry name" value="MFS_trans_sf"/>
</dbReference>
<dbReference type="GeneID" id="101731380"/>
<evidence type="ECO:0000256" key="2">
    <source>
        <dbReference type="ARBA" id="ARBA00022448"/>
    </source>
</evidence>
<gene>
    <name evidence="9 10" type="primary">LOC101731380</name>
</gene>
<dbReference type="GO" id="GO:0043195">
    <property type="term" value="C:terminal bouton"/>
    <property type="evidence" value="ECO:0000318"/>
    <property type="project" value="GO_Central"/>
</dbReference>
<proteinExistence type="predicted"/>
<feature type="transmembrane region" description="Helical" evidence="6">
    <location>
        <begin position="220"/>
        <end position="236"/>
    </location>
</feature>
<dbReference type="Pfam" id="PF07690">
    <property type="entry name" value="MFS_1"/>
    <property type="match status" value="1"/>
</dbReference>
<evidence type="ECO:0000313" key="10">
    <source>
        <dbReference type="Xenbase" id="XB-GENE-29085307"/>
    </source>
</evidence>
<name>A0A8J1JBB6_XENTR</name>
<dbReference type="OMA" id="PNKETIC"/>
<dbReference type="Gene3D" id="1.20.1250.20">
    <property type="entry name" value="MFS general substrate transporter like domains"/>
    <property type="match status" value="1"/>
</dbReference>
<evidence type="ECO:0000313" key="8">
    <source>
        <dbReference type="Proteomes" id="UP000008143"/>
    </source>
</evidence>
<feature type="domain" description="Major facilitator superfamily (MFS) profile" evidence="7">
    <location>
        <begin position="1"/>
        <end position="403"/>
    </location>
</feature>
<feature type="transmembrane region" description="Helical" evidence="6">
    <location>
        <begin position="288"/>
        <end position="310"/>
    </location>
</feature>
<sequence length="414" mass="43920">MPNTSTPPAPGSSFSSFLLNNESSGSPNELEDTNRTYVPNKETICKNNTSVLQEENITVGLLLASKAIVQILFNPIVSLITYRLGYELPMIFGFIITLPSILLFAFASSYSLLFVARSLQGIGTSFTSVSGMAILANKYTDDKERGEAMGIALGGVALGLVAGPPFGSAMYAFVGKASPFLILAALTLLDGALRLLILTPSKTAPLTIAAPAFCALLKDPYIVLAAGSICLTNMVIAMAEPTLPVWMLGTMCTPDWLLGIVFFPASISYLVCTNLLPRLSQKIGRWLCSLLGMVLAGISFLCVPLAVNFYGLITPIAAFGISIGMVDVSMVPLMAYLVDLRHSSVYGGVYAISDIALNLGFAVGPCVAGITAKAIGLPWLMVIIAVLNIMYSPLCILLRNPPGKSEKMAILNKE</sequence>
<evidence type="ECO:0000259" key="7">
    <source>
        <dbReference type="PROSITE" id="PS50850"/>
    </source>
</evidence>
<feature type="transmembrane region" description="Helical" evidence="6">
    <location>
        <begin position="349"/>
        <end position="371"/>
    </location>
</feature>
<keyword evidence="8" id="KW-1185">Reference proteome</keyword>
<evidence type="ECO:0000256" key="6">
    <source>
        <dbReference type="SAM" id="Phobius"/>
    </source>
</evidence>
<dbReference type="CDD" id="cd17384">
    <property type="entry name" value="MFS_SLC18A1_2_VAT1_2"/>
    <property type="match status" value="1"/>
</dbReference>
<evidence type="ECO:0000256" key="4">
    <source>
        <dbReference type="ARBA" id="ARBA00022989"/>
    </source>
</evidence>
<dbReference type="RefSeq" id="XP_031755164.1">
    <property type="nucleotide sequence ID" value="XM_031899304.1"/>
</dbReference>